<gene>
    <name evidence="1" type="ORF">OESDEN_02247</name>
</gene>
<protein>
    <submittedName>
        <fullName evidence="1">Uncharacterized protein</fullName>
    </submittedName>
</protein>
<accession>A0A0B1TPM6</accession>
<organism evidence="1 2">
    <name type="scientific">Oesophagostomum dentatum</name>
    <name type="common">Nodular worm</name>
    <dbReference type="NCBI Taxonomy" id="61180"/>
    <lineage>
        <taxon>Eukaryota</taxon>
        <taxon>Metazoa</taxon>
        <taxon>Ecdysozoa</taxon>
        <taxon>Nematoda</taxon>
        <taxon>Chromadorea</taxon>
        <taxon>Rhabditida</taxon>
        <taxon>Rhabditina</taxon>
        <taxon>Rhabditomorpha</taxon>
        <taxon>Strongyloidea</taxon>
        <taxon>Strongylidae</taxon>
        <taxon>Oesophagostomum</taxon>
    </lineage>
</organism>
<evidence type="ECO:0000313" key="1">
    <source>
        <dbReference type="EMBL" id="KHJ97777.1"/>
    </source>
</evidence>
<dbReference type="AlphaFoldDB" id="A0A0B1TPM6"/>
<keyword evidence="2" id="KW-1185">Reference proteome</keyword>
<dbReference type="Proteomes" id="UP000053660">
    <property type="component" value="Unassembled WGS sequence"/>
</dbReference>
<dbReference type="EMBL" id="KN549400">
    <property type="protein sequence ID" value="KHJ97777.1"/>
    <property type="molecule type" value="Genomic_DNA"/>
</dbReference>
<evidence type="ECO:0000313" key="2">
    <source>
        <dbReference type="Proteomes" id="UP000053660"/>
    </source>
</evidence>
<reference evidence="1 2" key="1">
    <citation type="submission" date="2014-03" db="EMBL/GenBank/DDBJ databases">
        <title>Draft genome of the hookworm Oesophagostomum dentatum.</title>
        <authorList>
            <person name="Mitreva M."/>
        </authorList>
    </citation>
    <scope>NUCLEOTIDE SEQUENCE [LARGE SCALE GENOMIC DNA]</scope>
    <source>
        <strain evidence="1 2">OD-Hann</strain>
    </source>
</reference>
<sequence>METVVMLCILQFQTISRTLHTSEQRYMPCNTNIPVRYLPYGHTGDRNRCSHLCRYA</sequence>
<proteinExistence type="predicted"/>
<name>A0A0B1TPM6_OESDE</name>